<evidence type="ECO:0000256" key="1">
    <source>
        <dbReference type="SAM" id="MobiDB-lite"/>
    </source>
</evidence>
<reference evidence="2 3" key="1">
    <citation type="submission" date="2018-10" db="EMBL/GenBank/DDBJ databases">
        <authorList>
            <person name="Ekblom R."/>
            <person name="Jareborg N."/>
        </authorList>
    </citation>
    <scope>NUCLEOTIDE SEQUENCE [LARGE SCALE GENOMIC DNA]</scope>
    <source>
        <tissue evidence="2">Muscle</tissue>
    </source>
</reference>
<gene>
    <name evidence="2" type="ORF">BN2614_LOCUS3</name>
</gene>
<evidence type="ECO:0000313" key="2">
    <source>
        <dbReference type="EMBL" id="VCW85514.1"/>
    </source>
</evidence>
<accession>A0A9X9LT03</accession>
<dbReference type="Proteomes" id="UP000269945">
    <property type="component" value="Unassembled WGS sequence"/>
</dbReference>
<dbReference type="AlphaFoldDB" id="A0A9X9LT03"/>
<feature type="region of interest" description="Disordered" evidence="1">
    <location>
        <begin position="1"/>
        <end position="52"/>
    </location>
</feature>
<sequence length="68" mass="6509">RAPGGGRLGGLFSAPPPGRGSAVAAGGEEEEKGRTAPVGSGRNLGAARAAGPGGAAQLHCFHYSGGLR</sequence>
<dbReference type="EMBL" id="CYRY02015547">
    <property type="protein sequence ID" value="VCW85514.1"/>
    <property type="molecule type" value="Genomic_DNA"/>
</dbReference>
<protein>
    <submittedName>
        <fullName evidence="2">Uncharacterized protein</fullName>
    </submittedName>
</protein>
<organism evidence="2 3">
    <name type="scientific">Gulo gulo</name>
    <name type="common">Wolverine</name>
    <name type="synonym">Gluton</name>
    <dbReference type="NCBI Taxonomy" id="48420"/>
    <lineage>
        <taxon>Eukaryota</taxon>
        <taxon>Metazoa</taxon>
        <taxon>Chordata</taxon>
        <taxon>Craniata</taxon>
        <taxon>Vertebrata</taxon>
        <taxon>Euteleostomi</taxon>
        <taxon>Mammalia</taxon>
        <taxon>Eutheria</taxon>
        <taxon>Laurasiatheria</taxon>
        <taxon>Carnivora</taxon>
        <taxon>Caniformia</taxon>
        <taxon>Musteloidea</taxon>
        <taxon>Mustelidae</taxon>
        <taxon>Guloninae</taxon>
        <taxon>Gulo</taxon>
    </lineage>
</organism>
<name>A0A9X9LT03_GULGU</name>
<comment type="caution">
    <text evidence="2">The sequence shown here is derived from an EMBL/GenBank/DDBJ whole genome shotgun (WGS) entry which is preliminary data.</text>
</comment>
<keyword evidence="3" id="KW-1185">Reference proteome</keyword>
<feature type="compositionally biased region" description="Low complexity" evidence="1">
    <location>
        <begin position="35"/>
        <end position="50"/>
    </location>
</feature>
<proteinExistence type="predicted"/>
<feature type="non-terminal residue" evidence="2">
    <location>
        <position position="1"/>
    </location>
</feature>
<evidence type="ECO:0000313" key="3">
    <source>
        <dbReference type="Proteomes" id="UP000269945"/>
    </source>
</evidence>